<organism evidence="1 2">
    <name type="scientific">Paraburkholderia largidicola</name>
    <dbReference type="NCBI Taxonomy" id="3014751"/>
    <lineage>
        <taxon>Bacteria</taxon>
        <taxon>Pseudomonadati</taxon>
        <taxon>Pseudomonadota</taxon>
        <taxon>Betaproteobacteria</taxon>
        <taxon>Burkholderiales</taxon>
        <taxon>Burkholderiaceae</taxon>
        <taxon>Paraburkholderia</taxon>
    </lineage>
</organism>
<accession>A0A7I8C251</accession>
<dbReference type="Proteomes" id="UP000510888">
    <property type="component" value="Plasmid PPGU16_p2"/>
</dbReference>
<evidence type="ECO:0000313" key="1">
    <source>
        <dbReference type="EMBL" id="BCF95156.1"/>
    </source>
</evidence>
<name>A0A7I8C251_9BURK</name>
<reference evidence="1 2" key="1">
    <citation type="journal article" date="2020" name="Genes (Basel)">
        <title>Genomic Comparison of Insect Gut Symbionts from Divergent Burkholderia Subclades.</title>
        <authorList>
            <person name="Takeshita K."/>
            <person name="Kikuchi Y."/>
        </authorList>
    </citation>
    <scope>NUCLEOTIDE SEQUENCE [LARGE SCALE GENOMIC DNA]</scope>
    <source>
        <strain evidence="1 2">PGU16</strain>
        <plasmid evidence="1 2">PPGU16_p2</plasmid>
    </source>
</reference>
<gene>
    <name evidence="1" type="ORF">PPGU16_82230</name>
</gene>
<evidence type="ECO:0000313" key="2">
    <source>
        <dbReference type="Proteomes" id="UP000510888"/>
    </source>
</evidence>
<dbReference type="EMBL" id="AP023177">
    <property type="protein sequence ID" value="BCF95156.1"/>
    <property type="molecule type" value="Genomic_DNA"/>
</dbReference>
<dbReference type="AntiFam" id="ANF00227">
    <property type="entry name" value="Shadow ORF (opposite hmrR)"/>
</dbReference>
<dbReference type="AlphaFoldDB" id="A0A7I8C251"/>
<protein>
    <submittedName>
        <fullName evidence="1">Uncharacterized protein</fullName>
    </submittedName>
</protein>
<dbReference type="KEGG" id="plad:PPGU16_82230"/>
<keyword evidence="2" id="KW-1185">Reference proteome</keyword>
<proteinExistence type="predicted"/>
<keyword evidence="1" id="KW-0614">Plasmid</keyword>
<sequence>MLRCPTFAIRDLPEHAPHPLKVTDLAVYVIEMGASHTIGIRARPLGVVRKCDQITDLIDSEAELAATPNECQARHRGIVVLTIPVAVATSGG</sequence>
<geneLocation type="plasmid" evidence="1 2">
    <name>PPGU16_p2</name>
</geneLocation>